<keyword evidence="4 8" id="KW-0808">Transferase</keyword>
<keyword evidence="10" id="KW-1185">Reference proteome</keyword>
<proteinExistence type="inferred from homology"/>
<evidence type="ECO:0000256" key="3">
    <source>
        <dbReference type="ARBA" id="ARBA00022676"/>
    </source>
</evidence>
<keyword evidence="3 8" id="KW-0328">Glycosyltransferase</keyword>
<organism evidence="9 10">
    <name type="scientific">Diabrotica virgifera virgifera</name>
    <name type="common">western corn rootworm</name>
    <dbReference type="NCBI Taxonomy" id="50390"/>
    <lineage>
        <taxon>Eukaryota</taxon>
        <taxon>Metazoa</taxon>
        <taxon>Ecdysozoa</taxon>
        <taxon>Arthropoda</taxon>
        <taxon>Hexapoda</taxon>
        <taxon>Insecta</taxon>
        <taxon>Pterygota</taxon>
        <taxon>Neoptera</taxon>
        <taxon>Endopterygota</taxon>
        <taxon>Coleoptera</taxon>
        <taxon>Polyphaga</taxon>
        <taxon>Cucujiformia</taxon>
        <taxon>Chrysomeloidea</taxon>
        <taxon>Chrysomelidae</taxon>
        <taxon>Galerucinae</taxon>
        <taxon>Diabroticina</taxon>
        <taxon>Diabroticites</taxon>
        <taxon>Diabrotica</taxon>
    </lineage>
</organism>
<evidence type="ECO:0000256" key="5">
    <source>
        <dbReference type="ARBA" id="ARBA00022692"/>
    </source>
</evidence>
<evidence type="ECO:0000256" key="8">
    <source>
        <dbReference type="RuleBase" id="RU366017"/>
    </source>
</evidence>
<reference evidence="9" key="1">
    <citation type="submission" date="2025-05" db="UniProtKB">
        <authorList>
            <consortium name="EnsemblMetazoa"/>
        </authorList>
    </citation>
    <scope>IDENTIFICATION</scope>
</reference>
<evidence type="ECO:0000313" key="9">
    <source>
        <dbReference type="EnsemblMetazoa" id="XP_050505725.1"/>
    </source>
</evidence>
<name>A0ABM5K6B0_DIAVI</name>
<dbReference type="PANTHER" id="PTHR21461:SF83">
    <property type="entry name" value="GLYCOSYLTRANSFERASE FAMILY 92 PROTEIN"/>
    <property type="match status" value="1"/>
</dbReference>
<dbReference type="Pfam" id="PF01697">
    <property type="entry name" value="Glyco_transf_92"/>
    <property type="match status" value="1"/>
</dbReference>
<protein>
    <recommendedName>
        <fullName evidence="8">Glycosyltransferase family 92 protein</fullName>
        <ecNumber evidence="8">2.4.1.-</ecNumber>
    </recommendedName>
</protein>
<dbReference type="EnsemblMetazoa" id="XM_050649768.1">
    <property type="protein sequence ID" value="XP_050505725.1"/>
    <property type="gene ID" value="LOC114338558"/>
</dbReference>
<keyword evidence="6 8" id="KW-1133">Transmembrane helix</keyword>
<evidence type="ECO:0000313" key="10">
    <source>
        <dbReference type="Proteomes" id="UP001652700"/>
    </source>
</evidence>
<accession>A0ABM5K6B0</accession>
<dbReference type="Proteomes" id="UP001652700">
    <property type="component" value="Unplaced"/>
</dbReference>
<evidence type="ECO:0000256" key="7">
    <source>
        <dbReference type="ARBA" id="ARBA00023136"/>
    </source>
</evidence>
<comment type="subcellular location">
    <subcellularLocation>
        <location evidence="1">Membrane</location>
        <topology evidence="1">Single-pass membrane protein</topology>
    </subcellularLocation>
</comment>
<evidence type="ECO:0000256" key="4">
    <source>
        <dbReference type="ARBA" id="ARBA00022679"/>
    </source>
</evidence>
<dbReference type="EC" id="2.4.1.-" evidence="8"/>
<feature type="transmembrane region" description="Helical" evidence="8">
    <location>
        <begin position="12"/>
        <end position="33"/>
    </location>
</feature>
<comment type="similarity">
    <text evidence="2 8">Belongs to the glycosyltransferase 92 family.</text>
</comment>
<dbReference type="RefSeq" id="XP_050505725.1">
    <property type="nucleotide sequence ID" value="XM_050649768.1"/>
</dbReference>
<dbReference type="InterPro" id="IPR008166">
    <property type="entry name" value="Glyco_transf_92"/>
</dbReference>
<keyword evidence="5 8" id="KW-0812">Transmembrane</keyword>
<evidence type="ECO:0000256" key="2">
    <source>
        <dbReference type="ARBA" id="ARBA00007647"/>
    </source>
</evidence>
<sequence length="539" mass="63172">MINSMCSRNGKDLFFTKIIAFGVLWALVTYTLYQFGFITMEGLKIERVLLLQKSLDPITIHAESTIESYDLEPFIDKSPNFSEDMLIDDIQKRIPNLSMIYWNKYKNPPTGLNNTCARFPSVFDLEFNNIYWQTLRTSNGTFQLFGAYLDNRPNNRLGPTVRILGMIDRIEASVITHCQFWFDSKKDPVMAKSFEYRYIWHRKWGNYKHGSYQPYLIACRLPSKFKDQVPQSVSLVEKQCDNATNNLRIIYEKPKVKKDFAVCVKGLDFLHEDLSVRLVEWIELLNLLGADKVFFYELQVHPNISKVLNHYDQKGKVHVTPISLAGGQPNAPSFQHLYLTNNPNKKRQNELIPYNDCFYKHMYEYKYIILLDIDEVIMPLEGNTWKGLMDKVLRKDLSTNKEERASYNVRNVSFLGDLIHDHGWFKDIPKYMHMLQHLYRNKRFTKVGQYVKCFHNTDKVLTLHNHFPLSCIGSGCTSYAIETVDAQLHHYRADCVKNLTKTCEEFRKTSVMDTTIWKFKDPLVNRVTKTLRTLGFFPK</sequence>
<dbReference type="PANTHER" id="PTHR21461">
    <property type="entry name" value="GLYCOSYLTRANSFERASE FAMILY 92 PROTEIN"/>
    <property type="match status" value="1"/>
</dbReference>
<keyword evidence="7 8" id="KW-0472">Membrane</keyword>
<evidence type="ECO:0000256" key="6">
    <source>
        <dbReference type="ARBA" id="ARBA00022989"/>
    </source>
</evidence>
<dbReference type="GeneID" id="114338558"/>
<evidence type="ECO:0000256" key="1">
    <source>
        <dbReference type="ARBA" id="ARBA00004167"/>
    </source>
</evidence>